<dbReference type="KEGG" id="more:E1B28_013177"/>
<reference evidence="1" key="1">
    <citation type="journal article" date="2021" name="Genome Biol. Evol.">
        <title>The assembled and annotated genome of the fairy-ring fungus Marasmius oreades.</title>
        <authorList>
            <person name="Hiltunen M."/>
            <person name="Ament-Velasquez S.L."/>
            <person name="Johannesson H."/>
        </authorList>
    </citation>
    <scope>NUCLEOTIDE SEQUENCE</scope>
    <source>
        <strain evidence="1">03SP1</strain>
    </source>
</reference>
<dbReference type="EMBL" id="CM032189">
    <property type="protein sequence ID" value="KAG7087196.1"/>
    <property type="molecule type" value="Genomic_DNA"/>
</dbReference>
<dbReference type="Gene3D" id="2.60.120.10">
    <property type="entry name" value="Jelly Rolls"/>
    <property type="match status" value="1"/>
</dbReference>
<dbReference type="AlphaFoldDB" id="A0A9P7UNR7"/>
<protein>
    <recommendedName>
        <fullName evidence="3">Oxalate decarboxylase</fullName>
    </recommendedName>
</protein>
<dbReference type="InterPro" id="IPR011051">
    <property type="entry name" value="RmlC_Cupin_sf"/>
</dbReference>
<dbReference type="Proteomes" id="UP001049176">
    <property type="component" value="Chromosome 9"/>
</dbReference>
<accession>A0A9P7UNR7</accession>
<dbReference type="GeneID" id="66082252"/>
<dbReference type="RefSeq" id="XP_043003667.1">
    <property type="nucleotide sequence ID" value="XM_043158323.1"/>
</dbReference>
<dbReference type="SUPFAM" id="SSF51182">
    <property type="entry name" value="RmlC-like cupins"/>
    <property type="match status" value="1"/>
</dbReference>
<dbReference type="InterPro" id="IPR014710">
    <property type="entry name" value="RmlC-like_jellyroll"/>
</dbReference>
<comment type="caution">
    <text evidence="1">The sequence shown here is derived from an EMBL/GenBank/DDBJ whole genome shotgun (WGS) entry which is preliminary data.</text>
</comment>
<evidence type="ECO:0008006" key="3">
    <source>
        <dbReference type="Google" id="ProtNLM"/>
    </source>
</evidence>
<gene>
    <name evidence="1" type="ORF">E1B28_013177</name>
</gene>
<evidence type="ECO:0000313" key="1">
    <source>
        <dbReference type="EMBL" id="KAG7087196.1"/>
    </source>
</evidence>
<organism evidence="1 2">
    <name type="scientific">Marasmius oreades</name>
    <name type="common">fairy-ring Marasmius</name>
    <dbReference type="NCBI Taxonomy" id="181124"/>
    <lineage>
        <taxon>Eukaryota</taxon>
        <taxon>Fungi</taxon>
        <taxon>Dikarya</taxon>
        <taxon>Basidiomycota</taxon>
        <taxon>Agaricomycotina</taxon>
        <taxon>Agaricomycetes</taxon>
        <taxon>Agaricomycetidae</taxon>
        <taxon>Agaricales</taxon>
        <taxon>Marasmiineae</taxon>
        <taxon>Marasmiaceae</taxon>
        <taxon>Marasmius</taxon>
    </lineage>
</organism>
<sequence length="102" mass="11022">MEISVSADTPTDQQEIISLPFAFLSSGIVPTKLGGGTVKITDSRIFKISTTVAVAEVTVEPGALRKLHWHPSTMGQVDLEDQGRVTVFCRTEYGQYIQLPGG</sequence>
<dbReference type="OrthoDB" id="10263073at2759"/>
<name>A0A9P7UNR7_9AGAR</name>
<evidence type="ECO:0000313" key="2">
    <source>
        <dbReference type="Proteomes" id="UP001049176"/>
    </source>
</evidence>
<keyword evidence="2" id="KW-1185">Reference proteome</keyword>
<proteinExistence type="predicted"/>